<dbReference type="Proteomes" id="UP000249057">
    <property type="component" value="Unassembled WGS sequence"/>
</dbReference>
<gene>
    <name evidence="1" type="ORF">BO95DRAFT_507224</name>
</gene>
<reference evidence="1" key="1">
    <citation type="submission" date="2018-02" db="EMBL/GenBank/DDBJ databases">
        <title>The genomes of Aspergillus section Nigri reveals drivers in fungal speciation.</title>
        <authorList>
            <consortium name="DOE Joint Genome Institute"/>
            <person name="Vesth T.C."/>
            <person name="Nybo J."/>
            <person name="Theobald S."/>
            <person name="Brandl J."/>
            <person name="Frisvad J.C."/>
            <person name="Nielsen K.F."/>
            <person name="Lyhne E.K."/>
            <person name="Kogle M.E."/>
            <person name="Kuo A."/>
            <person name="Riley R."/>
            <person name="Clum A."/>
            <person name="Nolan M."/>
            <person name="Lipzen A."/>
            <person name="Salamov A."/>
            <person name="Henrissat B."/>
            <person name="Wiebenga A."/>
            <person name="De vries R.P."/>
            <person name="Grigoriev I.V."/>
            <person name="Mortensen U.H."/>
            <person name="Andersen M.R."/>
            <person name="Baker S.E."/>
        </authorList>
    </citation>
    <scope>NUCLEOTIDE SEQUENCE</scope>
    <source>
        <strain evidence="1">CBS 621.78</strain>
    </source>
</reference>
<evidence type="ECO:0000313" key="2">
    <source>
        <dbReference type="Proteomes" id="UP000249057"/>
    </source>
</evidence>
<name>A0ACD1FW74_9EURO</name>
<keyword evidence="2" id="KW-1185">Reference proteome</keyword>
<accession>A0ACD1FW74</accession>
<dbReference type="EMBL" id="KZ825392">
    <property type="protein sequence ID" value="RAH41193.1"/>
    <property type="molecule type" value="Genomic_DNA"/>
</dbReference>
<organism evidence="1 2">
    <name type="scientific">Aspergillus brunneoviolaceus CBS 621.78</name>
    <dbReference type="NCBI Taxonomy" id="1450534"/>
    <lineage>
        <taxon>Eukaryota</taxon>
        <taxon>Fungi</taxon>
        <taxon>Dikarya</taxon>
        <taxon>Ascomycota</taxon>
        <taxon>Pezizomycotina</taxon>
        <taxon>Eurotiomycetes</taxon>
        <taxon>Eurotiomycetidae</taxon>
        <taxon>Eurotiales</taxon>
        <taxon>Aspergillaceae</taxon>
        <taxon>Aspergillus</taxon>
        <taxon>Aspergillus subgen. Circumdati</taxon>
    </lineage>
</organism>
<evidence type="ECO:0000313" key="1">
    <source>
        <dbReference type="EMBL" id="RAH41193.1"/>
    </source>
</evidence>
<protein>
    <submittedName>
        <fullName evidence="1">Efflux pump protein</fullName>
    </submittedName>
</protein>
<sequence>MDNVQSSPRTRPAPTESEWELHHPLPDEKEDGMTGAGDSERALRSATTADESHEYITGLKLFAVLASVTLAAFLMLLDGSIIGVAIPNITSQFHSLDDVGWYTAAYQLASAALQPLSGKVYTFYNTKWAYLFFFGVFELGSLICGLANSSSMLIGGRAIAGMGSSGLLNGGMTIIAGSVPLEKRPIYTGIYLGISQVGIICGPLIGGALTQYTTWRWCFYINLPVGAVTAVLLLLMHVPELTTKAPFSLALVRRTLPDLDLLGFALFAPAAVMVLLALQYGGNDYSWDSSVVIGLFCGAGATAIVFALWEKRMGERAMIPTSMVSARIVYSSAINGGMLVASILVAAQYLPIYFQGVRGYGPAMSGVNTLPGILSQLLMVILSGAFVQKLGYYLPFAAAGSAISAVGNGLVTMFAPSTPTGKWIGYQIVLGSGRGIGMQMHTTPLSLPSRPQANKVQGIIAIQNHLPVHLIPVGIAFMIFCQNFAGAVFVVVAEVIFRQQLVKEIRLHAPQVSVDAALAAGASASSVRALVPEGSGSSAELAGVLLAFANSLDKVFYLLMACCLTGFVAAFGMGWVDVRKKKTIAEGEEGK</sequence>
<proteinExistence type="predicted"/>